<dbReference type="PANTHER" id="PTHR43685:SF2">
    <property type="entry name" value="GLYCOSYLTRANSFERASE 2-LIKE DOMAIN-CONTAINING PROTEIN"/>
    <property type="match status" value="1"/>
</dbReference>
<reference evidence="3" key="1">
    <citation type="journal article" date="2019" name="Int. J. Syst. Evol. Microbiol.">
        <title>The Global Catalogue of Microorganisms (GCM) 10K type strain sequencing project: providing services to taxonomists for standard genome sequencing and annotation.</title>
        <authorList>
            <consortium name="The Broad Institute Genomics Platform"/>
            <consortium name="The Broad Institute Genome Sequencing Center for Infectious Disease"/>
            <person name="Wu L."/>
            <person name="Ma J."/>
        </authorList>
    </citation>
    <scope>NUCLEOTIDE SEQUENCE [LARGE SCALE GENOMIC DNA]</scope>
    <source>
        <strain evidence="3">CGMCC 1.15353</strain>
    </source>
</reference>
<comment type="caution">
    <text evidence="2">The sequence shown here is derived from an EMBL/GenBank/DDBJ whole genome shotgun (WGS) entry which is preliminary data.</text>
</comment>
<proteinExistence type="predicted"/>
<keyword evidence="3" id="KW-1185">Reference proteome</keyword>
<dbReference type="RefSeq" id="WP_188656119.1">
    <property type="nucleotide sequence ID" value="NZ_BMIN01000027.1"/>
</dbReference>
<organism evidence="2 3">
    <name type="scientific">Pontibacillus salipaludis</name>
    <dbReference type="NCBI Taxonomy" id="1697394"/>
    <lineage>
        <taxon>Bacteria</taxon>
        <taxon>Bacillati</taxon>
        <taxon>Bacillota</taxon>
        <taxon>Bacilli</taxon>
        <taxon>Bacillales</taxon>
        <taxon>Bacillaceae</taxon>
        <taxon>Pontibacillus</taxon>
    </lineage>
</organism>
<keyword evidence="2" id="KW-0808">Transferase</keyword>
<dbReference type="InterPro" id="IPR029044">
    <property type="entry name" value="Nucleotide-diphossugar_trans"/>
</dbReference>
<dbReference type="EMBL" id="BMIN01000027">
    <property type="protein sequence ID" value="GGD28615.1"/>
    <property type="molecule type" value="Genomic_DNA"/>
</dbReference>
<dbReference type="GO" id="GO:0016740">
    <property type="term" value="F:transferase activity"/>
    <property type="evidence" value="ECO:0007669"/>
    <property type="project" value="UniProtKB-KW"/>
</dbReference>
<dbReference type="InterPro" id="IPR050834">
    <property type="entry name" value="Glycosyltransf_2"/>
</dbReference>
<protein>
    <submittedName>
        <fullName evidence="2">Glycosyl transferase</fullName>
    </submittedName>
</protein>
<dbReference type="Proteomes" id="UP000642571">
    <property type="component" value="Unassembled WGS sequence"/>
</dbReference>
<dbReference type="Gene3D" id="3.90.550.10">
    <property type="entry name" value="Spore Coat Polysaccharide Biosynthesis Protein SpsA, Chain A"/>
    <property type="match status" value="1"/>
</dbReference>
<gene>
    <name evidence="2" type="ORF">GCM10011389_40230</name>
</gene>
<evidence type="ECO:0000313" key="3">
    <source>
        <dbReference type="Proteomes" id="UP000642571"/>
    </source>
</evidence>
<dbReference type="PANTHER" id="PTHR43685">
    <property type="entry name" value="GLYCOSYLTRANSFERASE"/>
    <property type="match status" value="1"/>
</dbReference>
<dbReference type="Pfam" id="PF00535">
    <property type="entry name" value="Glycos_transf_2"/>
    <property type="match status" value="1"/>
</dbReference>
<evidence type="ECO:0000313" key="2">
    <source>
        <dbReference type="EMBL" id="GGD28615.1"/>
    </source>
</evidence>
<dbReference type="SUPFAM" id="SSF53448">
    <property type="entry name" value="Nucleotide-diphospho-sugar transferases"/>
    <property type="match status" value="1"/>
</dbReference>
<feature type="domain" description="Glycosyltransferase 2-like" evidence="1">
    <location>
        <begin position="8"/>
        <end position="124"/>
    </location>
</feature>
<sequence length="271" mass="31439">MMKRVPVSVIIPSFNSQDTIERAVKSVANQTLLPLEVIIIDDHSTLKENYTTLKYIEDQYSPYFKLKVIKNKENQGPGVSRNNGWDISDGDYVTFLDADDAWHKKKIEIQYNYMKRNPTVDFTCHENLISNSKDPIEVNGLISEYKVDFNSLLIKNDIGTRTVMLKRSIANRFAKGKYHSEDYLLWMEIASDGYSIIKLNIPLSYSFSHPYLGDGLSGNLFKMFKGELNSFYQLLKEKKLGKFKYALVTFFSTLKFIKRILFSVGYRTLRR</sequence>
<dbReference type="CDD" id="cd00761">
    <property type="entry name" value="Glyco_tranf_GTA_type"/>
    <property type="match status" value="1"/>
</dbReference>
<evidence type="ECO:0000259" key="1">
    <source>
        <dbReference type="Pfam" id="PF00535"/>
    </source>
</evidence>
<name>A0ABQ1QJV5_9BACI</name>
<dbReference type="InterPro" id="IPR001173">
    <property type="entry name" value="Glyco_trans_2-like"/>
</dbReference>
<accession>A0ABQ1QJV5</accession>